<dbReference type="EMBL" id="KZ110598">
    <property type="protein sequence ID" value="OSX61455.1"/>
    <property type="molecule type" value="Genomic_DNA"/>
</dbReference>
<reference evidence="2 3" key="1">
    <citation type="submission" date="2017-04" db="EMBL/GenBank/DDBJ databases">
        <title>Genome Sequence of the Model Brown-Rot Fungus Postia placenta SB12.</title>
        <authorList>
            <consortium name="DOE Joint Genome Institute"/>
            <person name="Gaskell J."/>
            <person name="Kersten P."/>
            <person name="Larrondo L.F."/>
            <person name="Canessa P."/>
            <person name="Martinez D."/>
            <person name="Hibbett D."/>
            <person name="Schmoll M."/>
            <person name="Kubicek C.P."/>
            <person name="Martinez A.T."/>
            <person name="Yadav J."/>
            <person name="Master E."/>
            <person name="Magnuson J.K."/>
            <person name="James T."/>
            <person name="Yaver D."/>
            <person name="Berka R."/>
            <person name="Labutti K."/>
            <person name="Lipzen A."/>
            <person name="Aerts A."/>
            <person name="Barry K."/>
            <person name="Henrissat B."/>
            <person name="Blanchette R."/>
            <person name="Grigoriev I."/>
            <person name="Cullen D."/>
        </authorList>
    </citation>
    <scope>NUCLEOTIDE SEQUENCE [LARGE SCALE GENOMIC DNA]</scope>
    <source>
        <strain evidence="2 3">MAD-698-R-SB12</strain>
    </source>
</reference>
<sequence>MTGENAAQADPSQLSDAPAGRPCHDEQAHDNNSKRLWEADAPVGRQPSLERAEHGERETDMVVPTIGIQLWNAPIALRATRKTCWTRNVDVWKEGSSGEHSRGLRRTAAAQYWACMTTASVRELTRRTRSKTGFATPVRYLDLWLVQTPYWTTRRHHPHWEYSADAYAVVTESTIVKDDYVRRLLGELRLTVDDLRWDTS</sequence>
<feature type="region of interest" description="Disordered" evidence="1">
    <location>
        <begin position="1"/>
        <end position="58"/>
    </location>
</feature>
<dbReference type="GeneID" id="36321941"/>
<keyword evidence="3" id="KW-1185">Reference proteome</keyword>
<organism evidence="2 3">
    <name type="scientific">Postia placenta MAD-698-R-SB12</name>
    <dbReference type="NCBI Taxonomy" id="670580"/>
    <lineage>
        <taxon>Eukaryota</taxon>
        <taxon>Fungi</taxon>
        <taxon>Dikarya</taxon>
        <taxon>Basidiomycota</taxon>
        <taxon>Agaricomycotina</taxon>
        <taxon>Agaricomycetes</taxon>
        <taxon>Polyporales</taxon>
        <taxon>Adustoporiaceae</taxon>
        <taxon>Rhodonia</taxon>
    </lineage>
</organism>
<name>A0A1X6MYL7_9APHY</name>
<dbReference type="Proteomes" id="UP000194127">
    <property type="component" value="Unassembled WGS sequence"/>
</dbReference>
<evidence type="ECO:0000313" key="3">
    <source>
        <dbReference type="Proteomes" id="UP000194127"/>
    </source>
</evidence>
<dbReference type="RefSeq" id="XP_024338249.1">
    <property type="nucleotide sequence ID" value="XM_024476991.1"/>
</dbReference>
<evidence type="ECO:0000313" key="2">
    <source>
        <dbReference type="EMBL" id="OSX61455.1"/>
    </source>
</evidence>
<feature type="compositionally biased region" description="Basic and acidic residues" evidence="1">
    <location>
        <begin position="48"/>
        <end position="58"/>
    </location>
</feature>
<dbReference type="AlphaFoldDB" id="A0A1X6MYL7"/>
<proteinExistence type="predicted"/>
<protein>
    <submittedName>
        <fullName evidence="2">Uncharacterized protein</fullName>
    </submittedName>
</protein>
<gene>
    <name evidence="2" type="ORF">POSPLADRAFT_1034110</name>
</gene>
<evidence type="ECO:0000256" key="1">
    <source>
        <dbReference type="SAM" id="MobiDB-lite"/>
    </source>
</evidence>
<accession>A0A1X6MYL7</accession>
<feature type="compositionally biased region" description="Basic and acidic residues" evidence="1">
    <location>
        <begin position="22"/>
        <end position="38"/>
    </location>
</feature>